<evidence type="ECO:0000256" key="9">
    <source>
        <dbReference type="ARBA" id="ARBA00046047"/>
    </source>
</evidence>
<dbReference type="InterPro" id="IPR029058">
    <property type="entry name" value="AB_hydrolase_fold"/>
</dbReference>
<organism evidence="13 14">
    <name type="scientific">Arsenicitalea aurantiaca</name>
    <dbReference type="NCBI Taxonomy" id="1783274"/>
    <lineage>
        <taxon>Bacteria</taxon>
        <taxon>Pseudomonadati</taxon>
        <taxon>Pseudomonadota</taxon>
        <taxon>Alphaproteobacteria</taxon>
        <taxon>Hyphomicrobiales</taxon>
        <taxon>Devosiaceae</taxon>
        <taxon>Arsenicitalea</taxon>
    </lineage>
</organism>
<comment type="function">
    <text evidence="9">Acts as an acyl-protein thioesterase that hydrolyzes fatty acids from acylated residues in proteins. Regulates the mitochondrial S-depalmitoylation of the nucleophilic active site residue of peroxiredoxin-5/PRDX5, a key antioxidant protein, therefore modulating mitochondrial antioxidant ability. Also catalyzes the deglucuronidation of mycophenolic acid acyl-glucuronide, an active metabolite of the immunosuppressant drug mycophenolate.</text>
</comment>
<dbReference type="Gene3D" id="3.40.50.1820">
    <property type="entry name" value="alpha/beta hydrolase"/>
    <property type="match status" value="1"/>
</dbReference>
<evidence type="ECO:0000256" key="4">
    <source>
        <dbReference type="ARBA" id="ARBA00039132"/>
    </source>
</evidence>
<dbReference type="OrthoDB" id="9813296at2"/>
<dbReference type="InterPro" id="IPR052382">
    <property type="entry name" value="ABHD10_acyl-thioesterase"/>
</dbReference>
<sequence>MFDVLHRTIDVGTGPAGRPIATILRNGDNPGLFWLGGYRSDMEGSKALCLDALGARERLMVTRFDYSGHGRSGGDFLEGTISRWLEEALAVFALTEGNQIVIGSSMGGWLALLLARALRQRGENRVRGMVLIAPAVDMTVDLMEAGFTQAEREAMAASGLVLQPSDYSDEPYPITRGLIEDGRRHLLFGKGIEAGCPVTILQGGKDTDVPPAHALKLVSHLLTDPVTLTLIPDGDHRLSRPEDLHRLEQAVLRHREEIGLF</sequence>
<dbReference type="SUPFAM" id="SSF53474">
    <property type="entry name" value="alpha/beta-Hydrolases"/>
    <property type="match status" value="1"/>
</dbReference>
<evidence type="ECO:0000256" key="11">
    <source>
        <dbReference type="ARBA" id="ARBA00047972"/>
    </source>
</evidence>
<dbReference type="EC" id="3.1.2.22" evidence="1"/>
<dbReference type="Proteomes" id="UP000281547">
    <property type="component" value="Unassembled WGS sequence"/>
</dbReference>
<dbReference type="GO" id="GO:0102390">
    <property type="term" value="F:mycophenolic acid acyl-glucuronide esterase activity"/>
    <property type="evidence" value="ECO:0007669"/>
    <property type="project" value="UniProtKB-EC"/>
</dbReference>
<evidence type="ECO:0000313" key="14">
    <source>
        <dbReference type="Proteomes" id="UP000281547"/>
    </source>
</evidence>
<dbReference type="EMBL" id="RZNJ01000004">
    <property type="protein sequence ID" value="RUT30353.1"/>
    <property type="molecule type" value="Genomic_DNA"/>
</dbReference>
<dbReference type="GO" id="GO:0008474">
    <property type="term" value="F:palmitoyl-(protein) hydrolase activity"/>
    <property type="evidence" value="ECO:0007669"/>
    <property type="project" value="UniProtKB-EC"/>
</dbReference>
<comment type="catalytic activity">
    <reaction evidence="11">
        <text>mycophenolic acid O-acyl-beta-D-glucuronide + H2O = mycophenolate + D-glucuronate + H(+)</text>
        <dbReference type="Rhea" id="RHEA:34179"/>
        <dbReference type="ChEBI" id="CHEBI:15377"/>
        <dbReference type="ChEBI" id="CHEBI:15378"/>
        <dbReference type="ChEBI" id="CHEBI:58720"/>
        <dbReference type="ChEBI" id="CHEBI:62932"/>
        <dbReference type="ChEBI" id="CHEBI:66982"/>
        <dbReference type="EC" id="3.1.1.93"/>
    </reaction>
    <physiologicalReaction direction="left-to-right" evidence="11">
        <dbReference type="Rhea" id="RHEA:34180"/>
    </physiologicalReaction>
</comment>
<comment type="catalytic activity">
    <reaction evidence="10">
        <text>S-hexadecanoyl-L-cysteinyl-[protein] + H2O = L-cysteinyl-[protein] + hexadecanoate + H(+)</text>
        <dbReference type="Rhea" id="RHEA:19233"/>
        <dbReference type="Rhea" id="RHEA-COMP:10131"/>
        <dbReference type="Rhea" id="RHEA-COMP:11032"/>
        <dbReference type="ChEBI" id="CHEBI:7896"/>
        <dbReference type="ChEBI" id="CHEBI:15377"/>
        <dbReference type="ChEBI" id="CHEBI:15378"/>
        <dbReference type="ChEBI" id="CHEBI:29950"/>
        <dbReference type="ChEBI" id="CHEBI:74151"/>
        <dbReference type="EC" id="3.1.2.22"/>
    </reaction>
    <physiologicalReaction direction="left-to-right" evidence="10">
        <dbReference type="Rhea" id="RHEA:19234"/>
    </physiologicalReaction>
</comment>
<evidence type="ECO:0000256" key="10">
    <source>
        <dbReference type="ARBA" id="ARBA00047409"/>
    </source>
</evidence>
<dbReference type="EC" id="3.1.1.93" evidence="4"/>
<evidence type="ECO:0000256" key="3">
    <source>
        <dbReference type="ARBA" id="ARBA00022946"/>
    </source>
</evidence>
<gene>
    <name evidence="13" type="ORF">EMQ25_13680</name>
</gene>
<evidence type="ECO:0000313" key="13">
    <source>
        <dbReference type="EMBL" id="RUT30353.1"/>
    </source>
</evidence>
<dbReference type="InterPro" id="IPR000073">
    <property type="entry name" value="AB_hydrolase_1"/>
</dbReference>
<reference evidence="13 14" key="1">
    <citation type="journal article" date="2016" name="Int. J. Syst. Evol. Microbiol.">
        <title>Arsenicitalea aurantiaca gen. nov., sp. nov., a new member of the family Hyphomicrobiaceae, isolated from high-arsenic sediment.</title>
        <authorList>
            <person name="Mu Y."/>
            <person name="Zhou L."/>
            <person name="Zeng X.C."/>
            <person name="Liu L."/>
            <person name="Pan Y."/>
            <person name="Chen X."/>
            <person name="Wang J."/>
            <person name="Li S."/>
            <person name="Li W.J."/>
            <person name="Wang Y."/>
        </authorList>
    </citation>
    <scope>NUCLEOTIDE SEQUENCE [LARGE SCALE GENOMIC DNA]</scope>
    <source>
        <strain evidence="13 14">42-50</strain>
    </source>
</reference>
<name>A0A433X8H7_9HYPH</name>
<keyword evidence="3" id="KW-0809">Transit peptide</keyword>
<evidence type="ECO:0000256" key="2">
    <source>
        <dbReference type="ARBA" id="ARBA00022801"/>
    </source>
</evidence>
<dbReference type="PANTHER" id="PTHR16138">
    <property type="entry name" value="MYCOPHENOLIC ACID ACYL-GLUCURONIDE ESTERASE, MITOCHONDRIAL"/>
    <property type="match status" value="1"/>
</dbReference>
<feature type="domain" description="AB hydrolase-1" evidence="12">
    <location>
        <begin position="49"/>
        <end position="244"/>
    </location>
</feature>
<evidence type="ECO:0000256" key="1">
    <source>
        <dbReference type="ARBA" id="ARBA00012423"/>
    </source>
</evidence>
<evidence type="ECO:0000256" key="8">
    <source>
        <dbReference type="ARBA" id="ARBA00042704"/>
    </source>
</evidence>
<dbReference type="AlphaFoldDB" id="A0A433X8H7"/>
<proteinExistence type="predicted"/>
<evidence type="ECO:0000256" key="5">
    <source>
        <dbReference type="ARBA" id="ARBA00039314"/>
    </source>
</evidence>
<evidence type="ECO:0000256" key="6">
    <source>
        <dbReference type="ARBA" id="ARBA00041520"/>
    </source>
</evidence>
<accession>A0A433X8H7</accession>
<keyword evidence="14" id="KW-1185">Reference proteome</keyword>
<comment type="caution">
    <text evidence="13">The sequence shown here is derived from an EMBL/GenBank/DDBJ whole genome shotgun (WGS) entry which is preliminary data.</text>
</comment>
<dbReference type="PANTHER" id="PTHR16138:SF7">
    <property type="entry name" value="PALMITOYL-PROTEIN THIOESTERASE ABHD10, MITOCHONDRIAL"/>
    <property type="match status" value="1"/>
</dbReference>
<keyword evidence="2 13" id="KW-0378">Hydrolase</keyword>
<dbReference type="RefSeq" id="WP_127189135.1">
    <property type="nucleotide sequence ID" value="NZ_RZNJ01000004.1"/>
</dbReference>
<protein>
    <recommendedName>
        <fullName evidence="5">Palmitoyl-protein thioesterase ABHD10, mitochondrial</fullName>
        <ecNumber evidence="4">3.1.1.93</ecNumber>
        <ecNumber evidence="1">3.1.2.22</ecNumber>
    </recommendedName>
    <alternativeName>
        <fullName evidence="7">Acyl-protein thioesterase ABHD10</fullName>
    </alternativeName>
    <alternativeName>
        <fullName evidence="8">Alpha/beta hydrolase domain-containing protein 10</fullName>
    </alternativeName>
    <alternativeName>
        <fullName evidence="6">Mycophenolic acid acyl-glucuronide esterase, mitochondrial</fullName>
    </alternativeName>
</protein>
<evidence type="ECO:0000256" key="7">
    <source>
        <dbReference type="ARBA" id="ARBA00042645"/>
    </source>
</evidence>
<dbReference type="Pfam" id="PF12697">
    <property type="entry name" value="Abhydrolase_6"/>
    <property type="match status" value="1"/>
</dbReference>
<evidence type="ECO:0000259" key="12">
    <source>
        <dbReference type="Pfam" id="PF12697"/>
    </source>
</evidence>